<reference evidence="1" key="2">
    <citation type="submission" date="2020-09" db="EMBL/GenBank/DDBJ databases">
        <authorList>
            <person name="Sun Q."/>
            <person name="Kim S."/>
        </authorList>
    </citation>
    <scope>NUCLEOTIDE SEQUENCE</scope>
    <source>
        <strain evidence="1">KCTC 42249</strain>
    </source>
</reference>
<sequence length="545" mass="61108">MTTSRNQHLQLLKNAVRVPETQNLSSVKLWCEYAIWGLLFYDDQSPWLTVVEALHICFHRKVQGDPVFTPVASAASGEHEAITYRLRLNYELRHMLFRDREVIRIANGQSVDEKARWQAWLGTVSRDYAGLELGYLQDEFETFGEMARSVELLRTAEIEAQSAKRWTSRHILPLGPDMLFADVNDKNSLDRKFMRRTGEMLYLMLNRATRREGLGELIETRLLGAASPWNRLAKRVGGSTAASVGDTHIGYLPVASATSYNRLADDWVALLSLRNIPVENLLDPLERVSGLMQILYILERAQETIGDDVPVPPFFLDLLGAPGNNPIRKLSANQFRRHRSMPVEAIGAFIDTFAASGEWSGVLASAAGAKEAMDLLASRFLWRPSRSPNPDWMPSPLDQLAELRTQAQNTKGHSITSTFSNHAKHIGMLRAQRSSGTWYAPSDAFLEALVLANVTTPMEFGDFLHRLMTRYNIVIGPEEVRVAFNVKTSALPAPLADLKDNERRLEDRLRVLGFLDRKSDDCAFVINPFHDATAATSGAAQLVHA</sequence>
<dbReference type="Proteomes" id="UP000630142">
    <property type="component" value="Unassembled WGS sequence"/>
</dbReference>
<accession>A0A8J3DSF0</accession>
<proteinExistence type="predicted"/>
<dbReference type="RefSeq" id="WP_189506230.1">
    <property type="nucleotide sequence ID" value="NZ_BMZQ01000003.1"/>
</dbReference>
<comment type="caution">
    <text evidence="1">The sequence shown here is derived from an EMBL/GenBank/DDBJ whole genome shotgun (WGS) entry which is preliminary data.</text>
</comment>
<dbReference type="AlphaFoldDB" id="A0A8J3DSF0"/>
<name>A0A8J3DSF0_9HYPH</name>
<protein>
    <submittedName>
        <fullName evidence="1">Uncharacterized protein</fullName>
    </submittedName>
</protein>
<dbReference type="EMBL" id="BMZQ01000003">
    <property type="protein sequence ID" value="GHD20792.1"/>
    <property type="molecule type" value="Genomic_DNA"/>
</dbReference>
<keyword evidence="2" id="KW-1185">Reference proteome</keyword>
<evidence type="ECO:0000313" key="2">
    <source>
        <dbReference type="Proteomes" id="UP000630142"/>
    </source>
</evidence>
<organism evidence="1 2">
    <name type="scientific">Tianweitania populi</name>
    <dbReference type="NCBI Taxonomy" id="1607949"/>
    <lineage>
        <taxon>Bacteria</taxon>
        <taxon>Pseudomonadati</taxon>
        <taxon>Pseudomonadota</taxon>
        <taxon>Alphaproteobacteria</taxon>
        <taxon>Hyphomicrobiales</taxon>
        <taxon>Phyllobacteriaceae</taxon>
        <taxon>Tianweitania</taxon>
    </lineage>
</organism>
<gene>
    <name evidence="1" type="ORF">GCM10016234_33500</name>
</gene>
<reference evidence="1" key="1">
    <citation type="journal article" date="2014" name="Int. J. Syst. Evol. Microbiol.">
        <title>Complete genome sequence of Corynebacterium casei LMG S-19264T (=DSM 44701T), isolated from a smear-ripened cheese.</title>
        <authorList>
            <consortium name="US DOE Joint Genome Institute (JGI-PGF)"/>
            <person name="Walter F."/>
            <person name="Albersmeier A."/>
            <person name="Kalinowski J."/>
            <person name="Ruckert C."/>
        </authorList>
    </citation>
    <scope>NUCLEOTIDE SEQUENCE</scope>
    <source>
        <strain evidence="1">KCTC 42249</strain>
    </source>
</reference>
<evidence type="ECO:0000313" key="1">
    <source>
        <dbReference type="EMBL" id="GHD20792.1"/>
    </source>
</evidence>